<dbReference type="EMBL" id="CP042469">
    <property type="protein sequence ID" value="QOX65686.1"/>
    <property type="molecule type" value="Genomic_DNA"/>
</dbReference>
<dbReference type="Proteomes" id="UP000594014">
    <property type="component" value="Chromosome"/>
</dbReference>
<evidence type="ECO:0000313" key="2">
    <source>
        <dbReference type="Proteomes" id="UP000594014"/>
    </source>
</evidence>
<evidence type="ECO:0000313" key="1">
    <source>
        <dbReference type="EMBL" id="QOX65686.1"/>
    </source>
</evidence>
<sequence>MEFNEVIKLRRSIRKFKAEPIPDEYVNEILKAGRLAPSVSNIQSTRYLVIKNPEVKEKLNEYTVPFVKSAPVVIVCCAYKKAWNEQEKRFLELKEIGAFKDFYEETKQQMEILEKEGKVERMANPEIFSYYLWQHAAIAIDHMMLKAVDLGLGSCWVGFVDREKVRELVNLDNDYDIIALLPIGYPSYNPAPRSRFSVDQLLLKEL</sequence>
<proteinExistence type="predicted"/>
<reference evidence="1" key="1">
    <citation type="submission" date="2019-08" db="EMBL/GenBank/DDBJ databases">
        <title>Genome sequence of Clostridiales bacterium MT110.</title>
        <authorList>
            <person name="Cao J."/>
        </authorList>
    </citation>
    <scope>NUCLEOTIDE SEQUENCE</scope>
    <source>
        <strain evidence="1">MT110</strain>
    </source>
</reference>
<name>A0ACD1AHS9_9FIRM</name>
<keyword evidence="2" id="KW-1185">Reference proteome</keyword>
<gene>
    <name evidence="1" type="ORF">FRZ06_21205</name>
</gene>
<protein>
    <submittedName>
        <fullName evidence="1">Oxidoreductase</fullName>
    </submittedName>
</protein>
<organism evidence="1 2">
    <name type="scientific">Anoxybacterium hadale</name>
    <dbReference type="NCBI Taxonomy" id="3408580"/>
    <lineage>
        <taxon>Bacteria</taxon>
        <taxon>Bacillati</taxon>
        <taxon>Bacillota</taxon>
        <taxon>Clostridia</taxon>
        <taxon>Peptostreptococcales</taxon>
        <taxon>Anaerovoracaceae</taxon>
        <taxon>Anoxybacterium</taxon>
    </lineage>
</organism>
<accession>A0ACD1AHS9</accession>